<dbReference type="PANTHER" id="PTHR10098">
    <property type="entry name" value="RAPSYN-RELATED"/>
    <property type="match status" value="1"/>
</dbReference>
<feature type="transmembrane region" description="Helical" evidence="3">
    <location>
        <begin position="362"/>
        <end position="383"/>
    </location>
</feature>
<gene>
    <name evidence="6" type="ORF">EC80_003790</name>
    <name evidence="4" type="ORF">EE52_0211135</name>
    <name evidence="5" type="ORF">IA74_003055</name>
</gene>
<evidence type="ECO:0000313" key="5">
    <source>
        <dbReference type="EMBL" id="QCQ38901.1"/>
    </source>
</evidence>
<accession>A0A081UL72</accession>
<evidence type="ECO:0008006" key="9">
    <source>
        <dbReference type="Google" id="ProtNLM"/>
    </source>
</evidence>
<dbReference type="SUPFAM" id="SSF48452">
    <property type="entry name" value="TPR-like"/>
    <property type="match status" value="2"/>
</dbReference>
<dbReference type="OrthoDB" id="1099174at2"/>
<reference evidence="4" key="2">
    <citation type="submission" date="2014-07" db="EMBL/GenBank/DDBJ databases">
        <title>Genetics and epidemiology of antimicrobial resistance in B. fragilis group.</title>
        <authorList>
            <person name="Sydenham T.V."/>
            <person name="Hasman H."/>
            <person name="Kemp M."/>
            <person name="Justesen U.S."/>
        </authorList>
    </citation>
    <scope>NUCLEOTIDE SEQUENCE [LARGE SCALE GENOMIC DNA]</scope>
    <source>
        <strain evidence="4">DCMOUH0018B</strain>
    </source>
</reference>
<dbReference type="SUPFAM" id="SSF46894">
    <property type="entry name" value="C-terminal effector domain of the bipartite response regulators"/>
    <property type="match status" value="1"/>
</dbReference>
<dbReference type="PROSITE" id="PS51257">
    <property type="entry name" value="PROKAR_LIPOPROTEIN"/>
    <property type="match status" value="1"/>
</dbReference>
<evidence type="ECO:0000313" key="4">
    <source>
        <dbReference type="EMBL" id="KFX74769.1"/>
    </source>
</evidence>
<feature type="coiled-coil region" evidence="2">
    <location>
        <begin position="384"/>
        <end position="453"/>
    </location>
</feature>
<dbReference type="PROSITE" id="PS50005">
    <property type="entry name" value="TPR"/>
    <property type="match status" value="1"/>
</dbReference>
<dbReference type="PATRIC" id="fig|817.51.peg.3916"/>
<proteinExistence type="predicted"/>
<keyword evidence="3" id="KW-0472">Membrane</keyword>
<dbReference type="EMBL" id="JMZZ02000108">
    <property type="protein sequence ID" value="KFX74769.1"/>
    <property type="molecule type" value="Genomic_DNA"/>
</dbReference>
<sequence length="569" mass="65733">MSEHTKNILLLLFTMILIGCEKQHPSLPLLLNAERLIETYPDSANIILAGIPSPDALSIAEFSLWCMLKGKVADKLNNNNLPSPCDLDRALAWYMKHGSTEDQAKMQLYLGRSYYADGEYDKAMSNYVEALHSAKNNGLFNTSGYICTYIADLYNLNDMPQMAMNQYEDSKVLFEKAGNRKSHIYAIRNIARQWCALDSFDRALCCIKEADSLAQGLSDKRIQSIIENAFGNIYRDLKRYEEAEDYYIKSVSYDSINTTYSYLGLINLYLETGFPQKARMALNKVSSKFPPGEFSIRKAYYRINKAEGNYQSALENLEEYQCAVDSITMAQHASRVLEIEKKYSNFKLREKVNELTIQQQRYIIILCMCVFFLSVIIFMYFLYKQKIKNKLDKQTIELAAKKIELLNSTIELEEKRQQLSQLVDLKDKNEGAINELQEEIDNLTQKYHQLQRVKINSSPIYKKLLELTNHKAPREEGLLTEKLWNSIVEESTDTFPNLKSHVYSLCLELTEQEWKYCCLVMFNFDSNIEADLLGISPNSVSKKRVRLRQRLGLNSLPKTTLYEHLLTNL</sequence>
<dbReference type="SMART" id="SM00028">
    <property type="entry name" value="TPR"/>
    <property type="match status" value="2"/>
</dbReference>
<dbReference type="GO" id="GO:0003677">
    <property type="term" value="F:DNA binding"/>
    <property type="evidence" value="ECO:0007669"/>
    <property type="project" value="InterPro"/>
</dbReference>
<organism evidence="4">
    <name type="scientific">Bacteroides fragilis</name>
    <dbReference type="NCBI Taxonomy" id="817"/>
    <lineage>
        <taxon>Bacteria</taxon>
        <taxon>Pseudomonadati</taxon>
        <taxon>Bacteroidota</taxon>
        <taxon>Bacteroidia</taxon>
        <taxon>Bacteroidales</taxon>
        <taxon>Bacteroidaceae</taxon>
        <taxon>Bacteroides</taxon>
    </lineage>
</organism>
<keyword evidence="3" id="KW-0812">Transmembrane</keyword>
<keyword evidence="2" id="KW-0175">Coiled coil</keyword>
<dbReference type="InterPro" id="IPR011990">
    <property type="entry name" value="TPR-like_helical_dom_sf"/>
</dbReference>
<evidence type="ECO:0000313" key="8">
    <source>
        <dbReference type="Proteomes" id="UP000036847"/>
    </source>
</evidence>
<keyword evidence="1" id="KW-0802">TPR repeat</keyword>
<dbReference type="Proteomes" id="UP000036847">
    <property type="component" value="Chromosome"/>
</dbReference>
<name>A0A081UL72_BACFG</name>
<dbReference type="Gene3D" id="1.25.40.10">
    <property type="entry name" value="Tetratricopeptide repeat domain"/>
    <property type="match status" value="2"/>
</dbReference>
<keyword evidence="3" id="KW-1133">Transmembrane helix</keyword>
<dbReference type="AlphaFoldDB" id="A0A081UL72"/>
<reference evidence="4" key="1">
    <citation type="book" date="2014" name="THE 24TH EUROPEAN CONGRESS OF CLINICAL MICROBIOLOGY AND INFECTIOUS DISEASES" publisher="ECCMID 2014" city="Barcelona, Spain">
        <title>Identification of resistance genes in three multidrug-resistant Bacteroides fragilis isolates by whole genome sequencing.</title>
        <editorList>
            <person name="Unknown"/>
            <person name="A."/>
        </editorList>
        <authorList>
            <person name="Sydenham T.V."/>
            <person name="Hasman H."/>
            <person name="Wang M."/>
            <person name="Soki J."/>
            <person name="Nagy E."/>
            <person name="Justesen U.S."/>
        </authorList>
    </citation>
    <scope>NUCLEOTIDE SEQUENCE</scope>
    <source>
        <strain evidence="4">DCMOUH0018B</strain>
        <strain evidence="6">DCMSKEJBY0001B</strain>
    </source>
</reference>
<dbReference type="InterPro" id="IPR019734">
    <property type="entry name" value="TPR_rpt"/>
</dbReference>
<dbReference type="GO" id="GO:0006355">
    <property type="term" value="P:regulation of DNA-templated transcription"/>
    <property type="evidence" value="ECO:0007669"/>
    <property type="project" value="InterPro"/>
</dbReference>
<evidence type="ECO:0000313" key="7">
    <source>
        <dbReference type="Proteomes" id="UP000028294"/>
    </source>
</evidence>
<evidence type="ECO:0000313" key="6">
    <source>
        <dbReference type="EMBL" id="QCQ47529.1"/>
    </source>
</evidence>
<evidence type="ECO:0000256" key="1">
    <source>
        <dbReference type="PROSITE-ProRule" id="PRU00339"/>
    </source>
</evidence>
<dbReference type="PANTHER" id="PTHR10098:SF108">
    <property type="entry name" value="TETRATRICOPEPTIDE REPEAT PROTEIN 28"/>
    <property type="match status" value="1"/>
</dbReference>
<evidence type="ECO:0000256" key="3">
    <source>
        <dbReference type="SAM" id="Phobius"/>
    </source>
</evidence>
<feature type="repeat" description="TPR" evidence="1">
    <location>
        <begin position="104"/>
        <end position="137"/>
    </location>
</feature>
<reference evidence="7 8" key="3">
    <citation type="submission" date="2019-03" db="EMBL/GenBank/DDBJ databases">
        <title>Complete genome assembly of MDR B. fragilis.</title>
        <authorList>
            <person name="Sydenham T.V."/>
            <person name="Hasman H."/>
            <person name="Justesen U.S."/>
        </authorList>
    </citation>
    <scope>NUCLEOTIDE SEQUENCE [LARGE SCALE GENOMIC DNA]</scope>
    <source>
        <strain evidence="5 7">DCMOUH0067B</strain>
        <strain evidence="6 8">DCMSKEJBY0001B</strain>
    </source>
</reference>
<evidence type="ECO:0000256" key="2">
    <source>
        <dbReference type="SAM" id="Coils"/>
    </source>
</evidence>
<dbReference type="EMBL" id="CP036546">
    <property type="protein sequence ID" value="QCQ47529.1"/>
    <property type="molecule type" value="Genomic_DNA"/>
</dbReference>
<protein>
    <recommendedName>
        <fullName evidence="9">Tetratricopeptide repeat protein</fullName>
    </recommendedName>
</protein>
<dbReference type="EMBL" id="CP036553">
    <property type="protein sequence ID" value="QCQ38901.1"/>
    <property type="molecule type" value="Genomic_DNA"/>
</dbReference>
<dbReference type="InterPro" id="IPR016032">
    <property type="entry name" value="Sig_transdc_resp-reg_C-effctor"/>
</dbReference>
<dbReference type="Proteomes" id="UP000028294">
    <property type="component" value="Chromosome"/>
</dbReference>